<dbReference type="EMBL" id="UZAL01032990">
    <property type="protein sequence ID" value="VDP62327.1"/>
    <property type="molecule type" value="Genomic_DNA"/>
</dbReference>
<keyword evidence="4" id="KW-0540">Nuclease</keyword>
<feature type="non-terminal residue" evidence="12">
    <location>
        <position position="232"/>
    </location>
</feature>
<evidence type="ECO:0000313" key="12">
    <source>
        <dbReference type="EMBL" id="VDP62327.1"/>
    </source>
</evidence>
<evidence type="ECO:0000256" key="3">
    <source>
        <dbReference type="ARBA" id="ARBA00004123"/>
    </source>
</evidence>
<comment type="subcellular location">
    <subcellularLocation>
        <location evidence="3">Nucleus</location>
    </subcellularLocation>
</comment>
<dbReference type="AlphaFoldDB" id="A0A183PF18"/>
<keyword evidence="5" id="KW-0479">Metal-binding</keyword>
<dbReference type="GO" id="GO:0070260">
    <property type="term" value="F:5'-tyrosyl-DNA phosphodiesterase activity"/>
    <property type="evidence" value="ECO:0007669"/>
    <property type="project" value="TreeGrafter"/>
</dbReference>
<keyword evidence="6" id="KW-0227">DNA damage</keyword>
<gene>
    <name evidence="12" type="ORF">SMTD_LOCUS12954</name>
</gene>
<dbReference type="GO" id="GO:0046872">
    <property type="term" value="F:metal ion binding"/>
    <property type="evidence" value="ECO:0007669"/>
    <property type="project" value="UniProtKB-KW"/>
</dbReference>
<evidence type="ECO:0000256" key="8">
    <source>
        <dbReference type="ARBA" id="ARBA00022842"/>
    </source>
</evidence>
<organism evidence="12 13">
    <name type="scientific">Schistosoma mattheei</name>
    <dbReference type="NCBI Taxonomy" id="31246"/>
    <lineage>
        <taxon>Eukaryota</taxon>
        <taxon>Metazoa</taxon>
        <taxon>Spiralia</taxon>
        <taxon>Lophotrochozoa</taxon>
        <taxon>Platyhelminthes</taxon>
        <taxon>Trematoda</taxon>
        <taxon>Digenea</taxon>
        <taxon>Strigeidida</taxon>
        <taxon>Schistosomatoidea</taxon>
        <taxon>Schistosomatidae</taxon>
        <taxon>Schistosoma</taxon>
    </lineage>
</organism>
<dbReference type="PANTHER" id="PTHR15822">
    <property type="entry name" value="TRAF AND TNF RECEPTOR-ASSOCIATED PROTEIN"/>
    <property type="match status" value="1"/>
</dbReference>
<keyword evidence="8" id="KW-0460">Magnesium</keyword>
<evidence type="ECO:0000256" key="7">
    <source>
        <dbReference type="ARBA" id="ARBA00022801"/>
    </source>
</evidence>
<dbReference type="GO" id="GO:0003697">
    <property type="term" value="F:single-stranded DNA binding"/>
    <property type="evidence" value="ECO:0007669"/>
    <property type="project" value="TreeGrafter"/>
</dbReference>
<protein>
    <submittedName>
        <fullName evidence="12">Uncharacterized protein</fullName>
    </submittedName>
</protein>
<dbReference type="InterPro" id="IPR036691">
    <property type="entry name" value="Endo/exonu/phosph_ase_sf"/>
</dbReference>
<accession>A0A183PF18</accession>
<proteinExistence type="predicted"/>
<comment type="cofactor">
    <cofactor evidence="2">
        <name>Mg(2+)</name>
        <dbReference type="ChEBI" id="CHEBI:18420"/>
    </cofactor>
</comment>
<comment type="cofactor">
    <cofactor evidence="1">
        <name>Mn(2+)</name>
        <dbReference type="ChEBI" id="CHEBI:29035"/>
    </cofactor>
</comment>
<feature type="compositionally biased region" description="Polar residues" evidence="11">
    <location>
        <begin position="79"/>
        <end position="89"/>
    </location>
</feature>
<dbReference type="GO" id="GO:0006302">
    <property type="term" value="P:double-strand break repair"/>
    <property type="evidence" value="ECO:0007669"/>
    <property type="project" value="TreeGrafter"/>
</dbReference>
<evidence type="ECO:0000256" key="10">
    <source>
        <dbReference type="ARBA" id="ARBA00023242"/>
    </source>
</evidence>
<evidence type="ECO:0000256" key="4">
    <source>
        <dbReference type="ARBA" id="ARBA00022722"/>
    </source>
</evidence>
<keyword evidence="9" id="KW-0234">DNA repair</keyword>
<dbReference type="Gene3D" id="3.60.10.10">
    <property type="entry name" value="Endonuclease/exonuclease/phosphatase"/>
    <property type="match status" value="1"/>
</dbReference>
<evidence type="ECO:0000256" key="2">
    <source>
        <dbReference type="ARBA" id="ARBA00001946"/>
    </source>
</evidence>
<dbReference type="InterPro" id="IPR051547">
    <property type="entry name" value="TDP2-like"/>
</dbReference>
<dbReference type="PANTHER" id="PTHR15822:SF4">
    <property type="entry name" value="TYROSYL-DNA PHOSPHODIESTERASE 2"/>
    <property type="match status" value="1"/>
</dbReference>
<keyword evidence="13" id="KW-1185">Reference proteome</keyword>
<evidence type="ECO:0000256" key="5">
    <source>
        <dbReference type="ARBA" id="ARBA00022723"/>
    </source>
</evidence>
<evidence type="ECO:0000256" key="6">
    <source>
        <dbReference type="ARBA" id="ARBA00022763"/>
    </source>
</evidence>
<sequence>MKRNNLIMKSAISDLIEMLLSNGVVTVIHKLSLRSRVYMGKKKSSGKAMNLAVNKYFLTQQNSSTSKKQKRKRTYQQSNEQPTVIDLTNSDDPCNNSLTELTLSTTRTESIENLPIFNVLSWNIQGFTEESKSMVIYRMNIYGLNFQLEEFHVVCLQEVILVCLEILREKLDSTYDIFSASDHNSLWDYFVVILVKKHPDIKVDADSVSIQPFPNSVMNRHLLSIDLNLSQF</sequence>
<dbReference type="Proteomes" id="UP000269396">
    <property type="component" value="Unassembled WGS sequence"/>
</dbReference>
<reference evidence="12 13" key="1">
    <citation type="submission" date="2018-11" db="EMBL/GenBank/DDBJ databases">
        <authorList>
            <consortium name="Pathogen Informatics"/>
        </authorList>
    </citation>
    <scope>NUCLEOTIDE SEQUENCE [LARGE SCALE GENOMIC DNA]</scope>
    <source>
        <strain>Denwood</strain>
        <strain evidence="13">Zambia</strain>
    </source>
</reference>
<name>A0A183PF18_9TREM</name>
<evidence type="ECO:0000313" key="13">
    <source>
        <dbReference type="Proteomes" id="UP000269396"/>
    </source>
</evidence>
<dbReference type="GO" id="GO:0004518">
    <property type="term" value="F:nuclease activity"/>
    <property type="evidence" value="ECO:0007669"/>
    <property type="project" value="UniProtKB-KW"/>
</dbReference>
<keyword evidence="7" id="KW-0378">Hydrolase</keyword>
<feature type="region of interest" description="Disordered" evidence="11">
    <location>
        <begin position="62"/>
        <end position="89"/>
    </location>
</feature>
<evidence type="ECO:0000256" key="1">
    <source>
        <dbReference type="ARBA" id="ARBA00001936"/>
    </source>
</evidence>
<dbReference type="GO" id="GO:0016605">
    <property type="term" value="C:PML body"/>
    <property type="evidence" value="ECO:0007669"/>
    <property type="project" value="TreeGrafter"/>
</dbReference>
<evidence type="ECO:0000256" key="9">
    <source>
        <dbReference type="ARBA" id="ARBA00023204"/>
    </source>
</evidence>
<dbReference type="SUPFAM" id="SSF56219">
    <property type="entry name" value="DNase I-like"/>
    <property type="match status" value="1"/>
</dbReference>
<dbReference type="STRING" id="31246.A0A183PF18"/>
<keyword evidence="10" id="KW-0539">Nucleus</keyword>
<dbReference type="GO" id="GO:0005737">
    <property type="term" value="C:cytoplasm"/>
    <property type="evidence" value="ECO:0007669"/>
    <property type="project" value="TreeGrafter"/>
</dbReference>
<evidence type="ECO:0000256" key="11">
    <source>
        <dbReference type="SAM" id="MobiDB-lite"/>
    </source>
</evidence>